<gene>
    <name evidence="1" type="ORF">g.176489</name>
</gene>
<sequence length="99" mass="10735">MYIVIASSFRSLRAVIAITVIGDLAPSYIGTARQKAQTLAGSSGDNNDNYTSILSTRFTNAINHASHPAIRVRCSILFYSAHTDPQRSTPAPGQRAHIY</sequence>
<dbReference type="EMBL" id="GGMR01009991">
    <property type="protein sequence ID" value="MBY22610.1"/>
    <property type="molecule type" value="Transcribed_RNA"/>
</dbReference>
<accession>A0A2S2NZM1</accession>
<evidence type="ECO:0000313" key="1">
    <source>
        <dbReference type="EMBL" id="MBY22610.1"/>
    </source>
</evidence>
<name>A0A2S2NZM1_SCHGA</name>
<reference evidence="1" key="1">
    <citation type="submission" date="2018-04" db="EMBL/GenBank/DDBJ databases">
        <title>Transcriptome of Schizaphis graminum biotype I.</title>
        <authorList>
            <person name="Scully E.D."/>
            <person name="Geib S.M."/>
            <person name="Palmer N.A."/>
            <person name="Koch K."/>
            <person name="Bradshaw J."/>
            <person name="Heng-Moss T."/>
            <person name="Sarath G."/>
        </authorList>
    </citation>
    <scope>NUCLEOTIDE SEQUENCE</scope>
</reference>
<proteinExistence type="predicted"/>
<organism evidence="1">
    <name type="scientific">Schizaphis graminum</name>
    <name type="common">Green bug aphid</name>
    <dbReference type="NCBI Taxonomy" id="13262"/>
    <lineage>
        <taxon>Eukaryota</taxon>
        <taxon>Metazoa</taxon>
        <taxon>Ecdysozoa</taxon>
        <taxon>Arthropoda</taxon>
        <taxon>Hexapoda</taxon>
        <taxon>Insecta</taxon>
        <taxon>Pterygota</taxon>
        <taxon>Neoptera</taxon>
        <taxon>Paraneoptera</taxon>
        <taxon>Hemiptera</taxon>
        <taxon>Sternorrhyncha</taxon>
        <taxon>Aphidomorpha</taxon>
        <taxon>Aphidoidea</taxon>
        <taxon>Aphididae</taxon>
        <taxon>Aphidini</taxon>
        <taxon>Schizaphis</taxon>
    </lineage>
</organism>
<dbReference type="AlphaFoldDB" id="A0A2S2NZM1"/>
<protein>
    <submittedName>
        <fullName evidence="1">Uncharacterized protein</fullName>
    </submittedName>
</protein>